<keyword evidence="1" id="KW-0378">Hydrolase</keyword>
<keyword evidence="4" id="KW-1185">Reference proteome</keyword>
<proteinExistence type="predicted"/>
<evidence type="ECO:0000256" key="1">
    <source>
        <dbReference type="ARBA" id="ARBA00022801"/>
    </source>
</evidence>
<dbReference type="GO" id="GO:0004527">
    <property type="term" value="F:exonuclease activity"/>
    <property type="evidence" value="ECO:0007669"/>
    <property type="project" value="UniProtKB-KW"/>
</dbReference>
<accession>A0ABS3N4B6</accession>
<dbReference type="RefSeq" id="WP_207979379.1">
    <property type="nucleotide sequence ID" value="NZ_JAGDEL010000010.1"/>
</dbReference>
<dbReference type="SUPFAM" id="SSF56300">
    <property type="entry name" value="Metallo-dependent phosphatases"/>
    <property type="match status" value="1"/>
</dbReference>
<dbReference type="Proteomes" id="UP000663981">
    <property type="component" value="Unassembled WGS sequence"/>
</dbReference>
<dbReference type="InterPro" id="IPR004843">
    <property type="entry name" value="Calcineurin-like_PHP"/>
</dbReference>
<gene>
    <name evidence="3" type="ORF">I7822_14630</name>
</gene>
<dbReference type="PANTHER" id="PTHR30337">
    <property type="entry name" value="COMPONENT OF ATP-DEPENDENT DSDNA EXONUCLEASE"/>
    <property type="match status" value="1"/>
</dbReference>
<dbReference type="InterPro" id="IPR014576">
    <property type="entry name" value="Pesterase_YhaO"/>
</dbReference>
<dbReference type="InterPro" id="IPR050535">
    <property type="entry name" value="DNA_Repair-Maintenance_Comp"/>
</dbReference>
<feature type="domain" description="Calcineurin-like phosphoesterase" evidence="2">
    <location>
        <begin position="6"/>
        <end position="204"/>
    </location>
</feature>
<dbReference type="InterPro" id="IPR029052">
    <property type="entry name" value="Metallo-depent_PP-like"/>
</dbReference>
<name>A0ABS3N4B6_9BACI</name>
<keyword evidence="3" id="KW-0269">Exonuclease</keyword>
<sequence length="415" mass="47798">MKNSITFIHAADLHLDSPFVGLKYLPPQLFEKIRESTFLAFSKVITCAINKKVDFVLLSGDLYDGEERSLKAQLKLKKEFERLAEVGIEVFVIHGNHDHTSGKWLDLQWPDNVHVFSSKEVEMKIYRKSETPIAHIYGYSYPSRSVLENMTQQYKKKGNSSVYHIGMLHGSIEGNKDHDVYCPFKVNELINKEFDYWALGHIHKRQILHETNPIIAYPGNIQGRHRKETGKKGCYLVEMQEDTSSTTFISTEEVIWEEVELSIEGLDSVSELIKKCEHLIEQLRETGCSTCVTIVFTGTGDISSSLQTPQTIQDLLEALNDVESENDQFVWVVKILNKTYEPIQNNPNLVSFLSDLHTTVENYQSFAEVIRPLEQHPVYRKYISEFTLEEQQQLLMEAEQLLHSELLQQSEVKKV</sequence>
<reference evidence="3 4" key="1">
    <citation type="submission" date="2021-03" db="EMBL/GenBank/DDBJ databases">
        <title>Whole genome sequence of Metabacillus bambusae BG109.</title>
        <authorList>
            <person name="Jeong J.W."/>
        </authorList>
    </citation>
    <scope>NUCLEOTIDE SEQUENCE [LARGE SCALE GENOMIC DNA]</scope>
    <source>
        <strain evidence="3 4">BG109</strain>
    </source>
</reference>
<dbReference type="CDD" id="cd00840">
    <property type="entry name" value="MPP_Mre11_N"/>
    <property type="match status" value="1"/>
</dbReference>
<dbReference type="InterPro" id="IPR041796">
    <property type="entry name" value="Mre11_N"/>
</dbReference>
<evidence type="ECO:0000313" key="3">
    <source>
        <dbReference type="EMBL" id="MBO1512890.1"/>
    </source>
</evidence>
<keyword evidence="3" id="KW-0540">Nuclease</keyword>
<dbReference type="EMBL" id="JAGDEL010000010">
    <property type="protein sequence ID" value="MBO1512890.1"/>
    <property type="molecule type" value="Genomic_DNA"/>
</dbReference>
<evidence type="ECO:0000313" key="4">
    <source>
        <dbReference type="Proteomes" id="UP000663981"/>
    </source>
</evidence>
<evidence type="ECO:0000259" key="2">
    <source>
        <dbReference type="Pfam" id="PF00149"/>
    </source>
</evidence>
<organism evidence="3 4">
    <name type="scientific">Metabacillus bambusae</name>
    <dbReference type="NCBI Taxonomy" id="2795218"/>
    <lineage>
        <taxon>Bacteria</taxon>
        <taxon>Bacillati</taxon>
        <taxon>Bacillota</taxon>
        <taxon>Bacilli</taxon>
        <taxon>Bacillales</taxon>
        <taxon>Bacillaceae</taxon>
        <taxon>Metabacillus</taxon>
    </lineage>
</organism>
<comment type="caution">
    <text evidence="3">The sequence shown here is derived from an EMBL/GenBank/DDBJ whole genome shotgun (WGS) entry which is preliminary data.</text>
</comment>
<dbReference type="Pfam" id="PF00149">
    <property type="entry name" value="Metallophos"/>
    <property type="match status" value="1"/>
</dbReference>
<dbReference type="Gene3D" id="3.60.21.10">
    <property type="match status" value="1"/>
</dbReference>
<dbReference type="PIRSF" id="PIRSF033091">
    <property type="entry name" value="Pesterase_YhaO"/>
    <property type="match status" value="1"/>
</dbReference>
<dbReference type="PANTHER" id="PTHR30337:SF7">
    <property type="entry name" value="PHOSPHOESTERASE"/>
    <property type="match status" value="1"/>
</dbReference>
<protein>
    <submittedName>
        <fullName evidence="3">DNA repair exonuclease</fullName>
    </submittedName>
</protein>